<organism evidence="1 2">
    <name type="scientific">Hallella mizrahii</name>
    <dbReference type="NCBI Taxonomy" id="2606637"/>
    <lineage>
        <taxon>Bacteria</taxon>
        <taxon>Pseudomonadati</taxon>
        <taxon>Bacteroidota</taxon>
        <taxon>Bacteroidia</taxon>
        <taxon>Bacteroidales</taxon>
        <taxon>Prevotellaceae</taxon>
        <taxon>Hallella</taxon>
    </lineage>
</organism>
<gene>
    <name evidence="1" type="ORF">FYJ73_11900</name>
</gene>
<sequence>MVADIFYTLLSFPLFIGMGRRELENIVTKTKFSFHTLHEGDTIVDTDTRSGMMVMLTDGTAVATTFSDDKGYRVEEEINGPMLVQPEYVFGLAQHFSQLWKAKTVCHLITLDKQEILKLSDNSLIFRLNLLNLLSTQVQKRQALFWHAPLHTDEEFLRRFFLVHSIRPAGRKVVHIKISRLEKELNIDRRRLSAVLRQWEQQGLVEWTRGCLIIPALEKIINNSLTPSKPIVLHPTQ</sequence>
<accession>A0A7K0KHL1</accession>
<dbReference type="Gene3D" id="2.60.120.10">
    <property type="entry name" value="Jelly Rolls"/>
    <property type="match status" value="1"/>
</dbReference>
<protein>
    <submittedName>
        <fullName evidence="1">Crp/Fnr family transcriptional regulator</fullName>
    </submittedName>
</protein>
<proteinExistence type="predicted"/>
<dbReference type="InterPro" id="IPR014710">
    <property type="entry name" value="RmlC-like_jellyroll"/>
</dbReference>
<dbReference type="Proteomes" id="UP000438914">
    <property type="component" value="Unassembled WGS sequence"/>
</dbReference>
<keyword evidence="2" id="KW-1185">Reference proteome</keyword>
<dbReference type="RefSeq" id="WP_154534944.1">
    <property type="nucleotide sequence ID" value="NZ_VUNG01000035.1"/>
</dbReference>
<evidence type="ECO:0000313" key="1">
    <source>
        <dbReference type="EMBL" id="MST85359.1"/>
    </source>
</evidence>
<name>A0A7K0KHL1_9BACT</name>
<dbReference type="EMBL" id="VUNG01000035">
    <property type="protein sequence ID" value="MST85359.1"/>
    <property type="molecule type" value="Genomic_DNA"/>
</dbReference>
<dbReference type="AlphaFoldDB" id="A0A7K0KHL1"/>
<dbReference type="SUPFAM" id="SSF51206">
    <property type="entry name" value="cAMP-binding domain-like"/>
    <property type="match status" value="1"/>
</dbReference>
<dbReference type="InterPro" id="IPR036390">
    <property type="entry name" value="WH_DNA-bd_sf"/>
</dbReference>
<dbReference type="SUPFAM" id="SSF46785">
    <property type="entry name" value="Winged helix' DNA-binding domain"/>
    <property type="match status" value="1"/>
</dbReference>
<reference evidence="1 2" key="1">
    <citation type="submission" date="2019-08" db="EMBL/GenBank/DDBJ databases">
        <title>In-depth cultivation of the pig gut microbiome towards novel bacterial diversity and tailored functional studies.</title>
        <authorList>
            <person name="Wylensek D."/>
            <person name="Hitch T.C.A."/>
            <person name="Clavel T."/>
        </authorList>
    </citation>
    <scope>NUCLEOTIDE SEQUENCE [LARGE SCALE GENOMIC DNA]</scope>
    <source>
        <strain evidence="1 2">LKV-178-WT-2A</strain>
    </source>
</reference>
<dbReference type="InterPro" id="IPR018490">
    <property type="entry name" value="cNMP-bd_dom_sf"/>
</dbReference>
<evidence type="ECO:0000313" key="2">
    <source>
        <dbReference type="Proteomes" id="UP000438914"/>
    </source>
</evidence>
<comment type="caution">
    <text evidence="1">The sequence shown here is derived from an EMBL/GenBank/DDBJ whole genome shotgun (WGS) entry which is preliminary data.</text>
</comment>